<feature type="transmembrane region" description="Helical" evidence="1">
    <location>
        <begin position="54"/>
        <end position="77"/>
    </location>
</feature>
<dbReference type="HOGENOM" id="CLU_2616095_0_0_3"/>
<protein>
    <submittedName>
        <fullName evidence="2">Uncharacterized protein</fullName>
    </submittedName>
</protein>
<name>B7JWL9_RIPO1</name>
<dbReference type="AlphaFoldDB" id="B7JWL9"/>
<evidence type="ECO:0000313" key="3">
    <source>
        <dbReference type="Proteomes" id="UP000008204"/>
    </source>
</evidence>
<proteinExistence type="predicted"/>
<dbReference type="Proteomes" id="UP000008204">
    <property type="component" value="Chromosome"/>
</dbReference>
<dbReference type="EMBL" id="CP001287">
    <property type="protein sequence ID" value="ACK68360.1"/>
    <property type="molecule type" value="Genomic_DNA"/>
</dbReference>
<keyword evidence="1" id="KW-0472">Membrane</keyword>
<sequence>MNHSNFLREIRALLVFLQSLWGILSGISLFFPLSNDLLQIIPLAKLTDEYWGEGAALMFLSPKLITTITTVTIFFCFT</sequence>
<dbReference type="OrthoDB" id="9429467at2"/>
<feature type="transmembrane region" description="Helical" evidence="1">
    <location>
        <begin position="12"/>
        <end position="34"/>
    </location>
</feature>
<reference evidence="3" key="1">
    <citation type="journal article" date="2011" name="MBio">
        <title>Novel metabolic attributes of the genus Cyanothece, comprising a group of unicellular nitrogen-fixing Cyanobacteria.</title>
        <authorList>
            <person name="Bandyopadhyay A."/>
            <person name="Elvitigala T."/>
            <person name="Welsh E."/>
            <person name="Stockel J."/>
            <person name="Liberton M."/>
            <person name="Min H."/>
            <person name="Sherman L.A."/>
            <person name="Pakrasi H.B."/>
        </authorList>
    </citation>
    <scope>NUCLEOTIDE SEQUENCE [LARGE SCALE GENOMIC DNA]</scope>
    <source>
        <strain evidence="3">PCC 8801</strain>
    </source>
</reference>
<organism evidence="2 3">
    <name type="scientific">Rippkaea orientalis (strain PCC 8801 / RF-1)</name>
    <name type="common">Cyanothece sp. (strain PCC 8801)</name>
    <dbReference type="NCBI Taxonomy" id="41431"/>
    <lineage>
        <taxon>Bacteria</taxon>
        <taxon>Bacillati</taxon>
        <taxon>Cyanobacteriota</taxon>
        <taxon>Cyanophyceae</taxon>
        <taxon>Oscillatoriophycideae</taxon>
        <taxon>Chroococcales</taxon>
        <taxon>Aphanothecaceae</taxon>
        <taxon>Rippkaea</taxon>
        <taxon>Rippkaea orientalis</taxon>
    </lineage>
</organism>
<accession>B7JWL9</accession>
<evidence type="ECO:0000256" key="1">
    <source>
        <dbReference type="SAM" id="Phobius"/>
    </source>
</evidence>
<gene>
    <name evidence="2" type="ordered locus">PCC8801_4439</name>
</gene>
<evidence type="ECO:0000313" key="2">
    <source>
        <dbReference type="EMBL" id="ACK68360.1"/>
    </source>
</evidence>
<dbReference type="KEGG" id="cyp:PCC8801_4439"/>
<keyword evidence="1" id="KW-1133">Transmembrane helix</keyword>
<dbReference type="RefSeq" id="WP_015957440.1">
    <property type="nucleotide sequence ID" value="NC_011726.1"/>
</dbReference>
<keyword evidence="1" id="KW-0812">Transmembrane</keyword>
<keyword evidence="3" id="KW-1185">Reference proteome</keyword>